<comment type="similarity">
    <text evidence="7">Belongs to the glycosyltransferase group 1 family.</text>
</comment>
<keyword evidence="9" id="KW-0328">Glycosyltransferase</keyword>
<comment type="catalytic activity">
    <reaction evidence="6 7">
        <text>lipid IVA (E. coli) + CMP-3-deoxy-beta-D-manno-octulosonate = alpha-Kdo-(2-&gt;6)-lipid IVA (E. coli) + CMP + H(+)</text>
        <dbReference type="Rhea" id="RHEA:28066"/>
        <dbReference type="ChEBI" id="CHEBI:15378"/>
        <dbReference type="ChEBI" id="CHEBI:58603"/>
        <dbReference type="ChEBI" id="CHEBI:60364"/>
        <dbReference type="ChEBI" id="CHEBI:60377"/>
        <dbReference type="ChEBI" id="CHEBI:85987"/>
        <dbReference type="EC" id="2.4.99.12"/>
    </reaction>
</comment>
<keyword evidence="7" id="KW-1133">Transmembrane helix</keyword>
<keyword evidence="7" id="KW-1003">Cell membrane</keyword>
<proteinExistence type="inferred from homology"/>
<dbReference type="RefSeq" id="WP_316025131.1">
    <property type="nucleotide sequence ID" value="NZ_JAWDIO010000002.1"/>
</dbReference>
<evidence type="ECO:0000256" key="2">
    <source>
        <dbReference type="ARBA" id="ARBA00012621"/>
    </source>
</evidence>
<dbReference type="PANTHER" id="PTHR42755">
    <property type="entry name" value="3-DEOXY-MANNO-OCTULOSONATE CYTIDYLYLTRANSFERASE"/>
    <property type="match status" value="1"/>
</dbReference>
<keyword evidence="10" id="KW-1185">Reference proteome</keyword>
<dbReference type="InterPro" id="IPR007507">
    <property type="entry name" value="Glycos_transf_N"/>
</dbReference>
<evidence type="ECO:0000256" key="4">
    <source>
        <dbReference type="ARBA" id="ARBA00022679"/>
    </source>
</evidence>
<dbReference type="Gene3D" id="3.40.50.11720">
    <property type="entry name" value="3-Deoxy-D-manno-octulosonic-acid transferase, N-terminal domain"/>
    <property type="match status" value="1"/>
</dbReference>
<accession>A0ABU3STX2</accession>
<evidence type="ECO:0000256" key="7">
    <source>
        <dbReference type="RuleBase" id="RU365103"/>
    </source>
</evidence>
<dbReference type="Proteomes" id="UP001247805">
    <property type="component" value="Unassembled WGS sequence"/>
</dbReference>
<evidence type="ECO:0000256" key="6">
    <source>
        <dbReference type="ARBA" id="ARBA00049183"/>
    </source>
</evidence>
<dbReference type="EC" id="2.4.99.12" evidence="2 7"/>
<keyword evidence="4 7" id="KW-0808">Transferase</keyword>
<feature type="transmembrane region" description="Helical" evidence="7">
    <location>
        <begin position="20"/>
        <end position="39"/>
    </location>
</feature>
<comment type="function">
    <text evidence="7">Involved in lipopolysaccharide (LPS) biosynthesis. Catalyzes the transfer of 3-deoxy-D-manno-octulosonate (Kdo) residue(s) from CMP-Kdo to lipid IV(A), the tetraacyldisaccharide-1,4'-bisphosphate precursor of lipid A.</text>
</comment>
<comment type="pathway">
    <text evidence="1 7">Bacterial outer membrane biogenesis; LPS core biosynthesis.</text>
</comment>
<feature type="domain" description="3-deoxy-D-manno-octulosonic-acid transferase N-terminal" evidence="8">
    <location>
        <begin position="50"/>
        <end position="223"/>
    </location>
</feature>
<dbReference type="Gene3D" id="3.40.50.2000">
    <property type="entry name" value="Glycogen Phosphorylase B"/>
    <property type="match status" value="1"/>
</dbReference>
<dbReference type="InterPro" id="IPR039901">
    <property type="entry name" value="Kdotransferase"/>
</dbReference>
<keyword evidence="7" id="KW-0812">Transmembrane</keyword>
<comment type="subcellular location">
    <subcellularLocation>
        <location evidence="7">Cell membrane</location>
    </subcellularLocation>
</comment>
<evidence type="ECO:0000313" key="9">
    <source>
        <dbReference type="EMBL" id="MDU0353460.1"/>
    </source>
</evidence>
<dbReference type="GO" id="GO:0043842">
    <property type="term" value="F:Kdo transferase activity"/>
    <property type="evidence" value="ECO:0007669"/>
    <property type="project" value="UniProtKB-EC"/>
</dbReference>
<evidence type="ECO:0000259" key="8">
    <source>
        <dbReference type="Pfam" id="PF04413"/>
    </source>
</evidence>
<dbReference type="PANTHER" id="PTHR42755:SF1">
    <property type="entry name" value="3-DEOXY-D-MANNO-OCTULOSONIC ACID TRANSFERASE, MITOCHONDRIAL-RELATED"/>
    <property type="match status" value="1"/>
</dbReference>
<comment type="caution">
    <text evidence="9">The sequence shown here is derived from an EMBL/GenBank/DDBJ whole genome shotgun (WGS) entry which is preliminary data.</text>
</comment>
<dbReference type="SUPFAM" id="SSF53756">
    <property type="entry name" value="UDP-Glycosyltransferase/glycogen phosphorylase"/>
    <property type="match status" value="1"/>
</dbReference>
<gene>
    <name evidence="9" type="ORF">RS130_05550</name>
</gene>
<evidence type="ECO:0000256" key="3">
    <source>
        <dbReference type="ARBA" id="ARBA00019077"/>
    </source>
</evidence>
<dbReference type="InterPro" id="IPR038107">
    <property type="entry name" value="Glycos_transf_N_sf"/>
</dbReference>
<dbReference type="Pfam" id="PF04413">
    <property type="entry name" value="Glycos_transf_N"/>
    <property type="match status" value="1"/>
</dbReference>
<evidence type="ECO:0000256" key="5">
    <source>
        <dbReference type="ARBA" id="ARBA00031445"/>
    </source>
</evidence>
<dbReference type="EMBL" id="JAWDIO010000002">
    <property type="protein sequence ID" value="MDU0353460.1"/>
    <property type="molecule type" value="Genomic_DNA"/>
</dbReference>
<sequence>MIKRYFIAFKQHSATLIYSLLWLLLSPFLLFNLLFRLLLGKQGYSTARFSRFGLCKTRQSNSSVLIHCSSVGEVVAVQNLVEAMLAEQPSLSILISTNTTTGADRVKLLFAERATHYYLPYDFPLFVWLFLTKTKPSKILINEMELWPNLCGISQKMNIPLYIINGRMSNKSTATYLKFPALFQPMLASFSHICAQGQRDYTNYLSLGIAKDKLTLTNNIKFEITANPKELAISEEINQTFGLANKRILVAGSTHDPEEQVILDAYVELAKEYQDLLLVIVPRHPQRFDKVEQWLRTQNIPFNLMSLGLPCTAETQVLLCDQMGKLRALFALADIAFIGGSIANRGGHNALEPAIYNVPILMGPSIYNNPAIHQTLKDAGAIKDVHNVADIIAACKHWFDNPELRIQNGSAGGLVIQQNRGAIGKTLQVLNGLP</sequence>
<evidence type="ECO:0000256" key="1">
    <source>
        <dbReference type="ARBA" id="ARBA00004713"/>
    </source>
</evidence>
<keyword evidence="7" id="KW-0472">Membrane</keyword>
<reference evidence="9 10" key="1">
    <citation type="submission" date="2023-10" db="EMBL/GenBank/DDBJ databases">
        <title>Glaciecola aquimarina strain GGW-M5 nov., isolated from a coastal seawater.</title>
        <authorList>
            <person name="Bayburt H."/>
            <person name="Kim J.M."/>
            <person name="Choi B.J."/>
            <person name="Jeon C.O."/>
        </authorList>
    </citation>
    <scope>NUCLEOTIDE SEQUENCE [LARGE SCALE GENOMIC DNA]</scope>
    <source>
        <strain evidence="9 10">KCTC 32108</strain>
    </source>
</reference>
<protein>
    <recommendedName>
        <fullName evidence="3 7">3-deoxy-D-manno-octulosonic acid transferase</fullName>
        <shortName evidence="7">Kdo transferase</shortName>
        <ecNumber evidence="2 7">2.4.99.12</ecNumber>
    </recommendedName>
    <alternativeName>
        <fullName evidence="5 7">Lipid IV(A) 3-deoxy-D-manno-octulosonic acid transferase</fullName>
    </alternativeName>
</protein>
<keyword evidence="7" id="KW-0448">Lipopolysaccharide biosynthesis</keyword>
<name>A0ABU3STX2_9ALTE</name>
<evidence type="ECO:0000313" key="10">
    <source>
        <dbReference type="Proteomes" id="UP001247805"/>
    </source>
</evidence>
<organism evidence="9 10">
    <name type="scientific">Paraglaciecola aquimarina</name>
    <dbReference type="NCBI Taxonomy" id="1235557"/>
    <lineage>
        <taxon>Bacteria</taxon>
        <taxon>Pseudomonadati</taxon>
        <taxon>Pseudomonadota</taxon>
        <taxon>Gammaproteobacteria</taxon>
        <taxon>Alteromonadales</taxon>
        <taxon>Alteromonadaceae</taxon>
        <taxon>Paraglaciecola</taxon>
    </lineage>
</organism>